<dbReference type="SUPFAM" id="SSF57701">
    <property type="entry name" value="Zn2/Cys6 DNA-binding domain"/>
    <property type="match status" value="1"/>
</dbReference>
<keyword evidence="4" id="KW-1185">Reference proteome</keyword>
<dbReference type="InterPro" id="IPR036864">
    <property type="entry name" value="Zn2-C6_fun-type_DNA-bd_sf"/>
</dbReference>
<protein>
    <submittedName>
        <fullName evidence="3">17507_t:CDS:1</fullName>
    </submittedName>
</protein>
<feature type="region of interest" description="Disordered" evidence="1">
    <location>
        <begin position="1"/>
        <end position="28"/>
    </location>
</feature>
<comment type="caution">
    <text evidence="3">The sequence shown here is derived from an EMBL/GenBank/DDBJ whole genome shotgun (WGS) entry which is preliminary data.</text>
</comment>
<dbReference type="Pfam" id="PF00172">
    <property type="entry name" value="Zn_clus"/>
    <property type="match status" value="1"/>
</dbReference>
<organism evidence="3 4">
    <name type="scientific">Cetraspora pellucida</name>
    <dbReference type="NCBI Taxonomy" id="1433469"/>
    <lineage>
        <taxon>Eukaryota</taxon>
        <taxon>Fungi</taxon>
        <taxon>Fungi incertae sedis</taxon>
        <taxon>Mucoromycota</taxon>
        <taxon>Glomeromycotina</taxon>
        <taxon>Glomeromycetes</taxon>
        <taxon>Diversisporales</taxon>
        <taxon>Gigasporaceae</taxon>
        <taxon>Cetraspora</taxon>
    </lineage>
</organism>
<evidence type="ECO:0000256" key="1">
    <source>
        <dbReference type="SAM" id="MobiDB-lite"/>
    </source>
</evidence>
<dbReference type="InterPro" id="IPR001138">
    <property type="entry name" value="Zn2Cys6_DnaBD"/>
</dbReference>
<gene>
    <name evidence="3" type="ORF">CPELLU_LOCUS6337</name>
</gene>
<dbReference type="EMBL" id="CAJVQA010003905">
    <property type="protein sequence ID" value="CAG8586484.1"/>
    <property type="molecule type" value="Genomic_DNA"/>
</dbReference>
<dbReference type="Proteomes" id="UP000789759">
    <property type="component" value="Unassembled WGS sequence"/>
</dbReference>
<dbReference type="PROSITE" id="PS50048">
    <property type="entry name" value="ZN2_CY6_FUNGAL_2"/>
    <property type="match status" value="1"/>
</dbReference>
<feature type="domain" description="Zn(2)-C6 fungal-type" evidence="2">
    <location>
        <begin position="39"/>
        <end position="68"/>
    </location>
</feature>
<reference evidence="3" key="1">
    <citation type="submission" date="2021-06" db="EMBL/GenBank/DDBJ databases">
        <authorList>
            <person name="Kallberg Y."/>
            <person name="Tangrot J."/>
            <person name="Rosling A."/>
        </authorList>
    </citation>
    <scope>NUCLEOTIDE SEQUENCE</scope>
    <source>
        <strain evidence="3">FL966</strain>
    </source>
</reference>
<dbReference type="Gene3D" id="4.10.240.10">
    <property type="entry name" value="Zn(2)-C6 fungal-type DNA-binding domain"/>
    <property type="match status" value="1"/>
</dbReference>
<dbReference type="SMART" id="SM00066">
    <property type="entry name" value="GAL4"/>
    <property type="match status" value="1"/>
</dbReference>
<dbReference type="AlphaFoldDB" id="A0A9N9C269"/>
<evidence type="ECO:0000259" key="2">
    <source>
        <dbReference type="PROSITE" id="PS50048"/>
    </source>
</evidence>
<dbReference type="PROSITE" id="PS00463">
    <property type="entry name" value="ZN2_CY6_FUNGAL_1"/>
    <property type="match status" value="1"/>
</dbReference>
<feature type="region of interest" description="Disordered" evidence="1">
    <location>
        <begin position="71"/>
        <end position="117"/>
    </location>
</feature>
<evidence type="ECO:0000313" key="3">
    <source>
        <dbReference type="EMBL" id="CAG8586484.1"/>
    </source>
</evidence>
<feature type="compositionally biased region" description="Basic residues" evidence="1">
    <location>
        <begin position="73"/>
        <end position="82"/>
    </location>
</feature>
<evidence type="ECO:0000313" key="4">
    <source>
        <dbReference type="Proteomes" id="UP000789759"/>
    </source>
</evidence>
<dbReference type="GO" id="GO:0000981">
    <property type="term" value="F:DNA-binding transcription factor activity, RNA polymerase II-specific"/>
    <property type="evidence" value="ECO:0007669"/>
    <property type="project" value="InterPro"/>
</dbReference>
<name>A0A9N9C269_9GLOM</name>
<accession>A0A9N9C269</accession>
<dbReference type="OrthoDB" id="2396764at2759"/>
<proteinExistence type="predicted"/>
<sequence length="208" mass="23646">MLNSTSEVNANSTQVPSVTISPDINNNPIKNRGNYVKAACRPCALAKVKCSGNMPCDRCSKQEKECLYEPQRKRGPKIRRSRSTSCDNRHRQQDDLQPSSLRRTRSNCDRRRSISPSEVIRSENDNALGISFSNILQCLTENNLQPDYYIANELNYLNPALLSPGGVFSHQIVVTPPQPGIMQNNYQPNFPHSPQSGEWQYYPEFSRW</sequence>
<dbReference type="CDD" id="cd00067">
    <property type="entry name" value="GAL4"/>
    <property type="match status" value="1"/>
</dbReference>
<dbReference type="GO" id="GO:0008270">
    <property type="term" value="F:zinc ion binding"/>
    <property type="evidence" value="ECO:0007669"/>
    <property type="project" value="InterPro"/>
</dbReference>